<dbReference type="InterPro" id="IPR036388">
    <property type="entry name" value="WH-like_DNA-bd_sf"/>
</dbReference>
<dbReference type="Gene3D" id="1.10.10.10">
    <property type="entry name" value="Winged helix-like DNA-binding domain superfamily/Winged helix DNA-binding domain"/>
    <property type="match status" value="1"/>
</dbReference>
<protein>
    <submittedName>
        <fullName evidence="1">Helix-turn-helix domain containing protein</fullName>
    </submittedName>
</protein>
<name>A0A6J7WKZ0_9CAUD</name>
<proteinExistence type="predicted"/>
<evidence type="ECO:0000313" key="1">
    <source>
        <dbReference type="EMBL" id="CAB5218476.1"/>
    </source>
</evidence>
<dbReference type="Pfam" id="PF13730">
    <property type="entry name" value="HTH_36"/>
    <property type="match status" value="1"/>
</dbReference>
<organism evidence="1">
    <name type="scientific">uncultured Caudovirales phage</name>
    <dbReference type="NCBI Taxonomy" id="2100421"/>
    <lineage>
        <taxon>Viruses</taxon>
        <taxon>Duplodnaviria</taxon>
        <taxon>Heunggongvirae</taxon>
        <taxon>Uroviricota</taxon>
        <taxon>Caudoviricetes</taxon>
        <taxon>Peduoviridae</taxon>
        <taxon>Maltschvirus</taxon>
        <taxon>Maltschvirus maltsch</taxon>
    </lineage>
</organism>
<dbReference type="EMBL" id="LR798260">
    <property type="protein sequence ID" value="CAB5218476.1"/>
    <property type="molecule type" value="Genomic_DNA"/>
</dbReference>
<accession>A0A6J7WKZ0</accession>
<dbReference type="InterPro" id="IPR036390">
    <property type="entry name" value="WH_DNA-bd_sf"/>
</dbReference>
<reference evidence="1" key="1">
    <citation type="submission" date="2020-05" db="EMBL/GenBank/DDBJ databases">
        <authorList>
            <person name="Chiriac C."/>
            <person name="Salcher M."/>
            <person name="Ghai R."/>
            <person name="Kavagutti S V."/>
        </authorList>
    </citation>
    <scope>NUCLEOTIDE SEQUENCE</scope>
</reference>
<gene>
    <name evidence="1" type="ORF">UFOVP219_22</name>
</gene>
<dbReference type="SUPFAM" id="SSF46785">
    <property type="entry name" value="Winged helix' DNA-binding domain"/>
    <property type="match status" value="1"/>
</dbReference>
<sequence>MGYNEMDKVWDCSQASKTDKLVLLAIARRYSPGKGAWPSQKALAKACGVSERAIRSSIARLQELGELEWVSGSNSSGKANRYFISFVETKTSAENTKTSAIVSKTSGESDKNFRLLNILNKNIYILNANKVSVFSKSYDSDCFRVSFAFVSQFVKVGVTAELEGVMARFEGHNVYRLAKSSDQVLHNWWVWLQNEYSGHGYSVNNEGVLGVVVTEGKNK</sequence>